<proteinExistence type="predicted"/>
<reference evidence="2" key="1">
    <citation type="submission" date="2017-12" db="EMBL/GenBank/DDBJ databases">
        <authorList>
            <consortium name="DOE Joint Genome Institute"/>
            <person name="Mondo S.J."/>
            <person name="Kjaerbolling I."/>
            <person name="Vesth T.C."/>
            <person name="Frisvad J.C."/>
            <person name="Nybo J.L."/>
            <person name="Theobald S."/>
            <person name="Kuo A."/>
            <person name="Bowyer P."/>
            <person name="Matsuda Y."/>
            <person name="Lyhne E.K."/>
            <person name="Kogle M.E."/>
            <person name="Clum A."/>
            <person name="Lipzen A."/>
            <person name="Salamov A."/>
            <person name="Ngan C.Y."/>
            <person name="Daum C."/>
            <person name="Chiniquy J."/>
            <person name="Barry K."/>
            <person name="LaButti K."/>
            <person name="Haridas S."/>
            <person name="Simmons B.A."/>
            <person name="Magnuson J.K."/>
            <person name="Mortensen U.H."/>
            <person name="Larsen T.O."/>
            <person name="Grigoriev I.V."/>
            <person name="Baker S.E."/>
            <person name="Andersen M.R."/>
            <person name="Nordberg H.P."/>
            <person name="Cantor M.N."/>
            <person name="Hua S.X."/>
        </authorList>
    </citation>
    <scope>NUCLEOTIDE SEQUENCE [LARGE SCALE GENOMIC DNA]</scope>
    <source>
        <strain evidence="2">IBT 19404</strain>
    </source>
</reference>
<organism evidence="1 2">
    <name type="scientific">Aspergillus taichungensis</name>
    <dbReference type="NCBI Taxonomy" id="482145"/>
    <lineage>
        <taxon>Eukaryota</taxon>
        <taxon>Fungi</taxon>
        <taxon>Dikarya</taxon>
        <taxon>Ascomycota</taxon>
        <taxon>Pezizomycotina</taxon>
        <taxon>Eurotiomycetes</taxon>
        <taxon>Eurotiomycetidae</taxon>
        <taxon>Eurotiales</taxon>
        <taxon>Aspergillaceae</taxon>
        <taxon>Aspergillus</taxon>
        <taxon>Aspergillus subgen. Circumdati</taxon>
    </lineage>
</organism>
<accession>A0A2J5HJX8</accession>
<protein>
    <submittedName>
        <fullName evidence="1">Uncharacterized protein</fullName>
    </submittedName>
</protein>
<dbReference type="AlphaFoldDB" id="A0A2J5HJX8"/>
<keyword evidence="2" id="KW-1185">Reference proteome</keyword>
<dbReference type="Proteomes" id="UP000235023">
    <property type="component" value="Unassembled WGS sequence"/>
</dbReference>
<dbReference type="EMBL" id="KZ559596">
    <property type="protein sequence ID" value="PLN77418.1"/>
    <property type="molecule type" value="Genomic_DNA"/>
</dbReference>
<name>A0A2J5HJX8_9EURO</name>
<sequence>MMILFFFSSFRPSSVRSLYRNTRKVQESCQRKIPPSRRHLVANGSDLFPSGSRGDSYCRYRSWRFSLLHQSVMINMIMIL</sequence>
<evidence type="ECO:0000313" key="2">
    <source>
        <dbReference type="Proteomes" id="UP000235023"/>
    </source>
</evidence>
<gene>
    <name evidence="1" type="ORF">BDW42DRAFT_176892</name>
</gene>
<evidence type="ECO:0000313" key="1">
    <source>
        <dbReference type="EMBL" id="PLN77418.1"/>
    </source>
</evidence>